<reference evidence="2" key="1">
    <citation type="submission" date="2025-08" db="UniProtKB">
        <authorList>
            <consortium name="RefSeq"/>
        </authorList>
    </citation>
    <scope>IDENTIFICATION</scope>
    <source>
        <strain evidence="2">Tuebingen</strain>
        <tissue evidence="2">Fibroblasts and whole tissue</tissue>
    </source>
</reference>
<sequence length="263" mass="29797">MDVCIAVLTEAISAIAGEQVKLHAHIDDKGKAWKLDVTSLLAFSLLGHRPHRLSALKTATAQGNESAESQRKEIFMIPEEFLDPAFDFDFTNKSGPDDGCMRGGEPYQRPYGWKRFAFNVLNKYPDGNHWLGADEWRSCSSPGEWPVCYYGASLEVGEVIIKSPYDERLYESYGNGKLYERGVYSSPDITMTNKYCKRFTSKKNGKTYDVILQCRINPEKRKALLKNKVWLVKVPEGTSTVRERAIVDSAIRPYGLLLQEVKK</sequence>
<dbReference type="Proteomes" id="UP000000437">
    <property type="component" value="Chromosome 6"/>
</dbReference>
<dbReference type="KEGG" id="dre:137495830"/>
<proteinExistence type="predicted"/>
<dbReference type="RefSeq" id="XP_068077914.1">
    <property type="nucleotide sequence ID" value="XM_068221813.2"/>
</dbReference>
<dbReference type="SUPFAM" id="SSF56399">
    <property type="entry name" value="ADP-ribosylation"/>
    <property type="match status" value="1"/>
</dbReference>
<protein>
    <submittedName>
        <fullName evidence="2">Uncharacterized protein</fullName>
    </submittedName>
</protein>
<dbReference type="GeneID" id="137495830"/>
<name>A0AB32TR77_DANRE</name>
<accession>A0AB32TR77</accession>
<gene>
    <name evidence="2" type="primary">LOC137495830</name>
</gene>
<dbReference type="AlphaFoldDB" id="A0AB32TR77"/>
<keyword evidence="1" id="KW-1185">Reference proteome</keyword>
<organism evidence="1 2">
    <name type="scientific">Danio rerio</name>
    <name type="common">Zebrafish</name>
    <name type="synonym">Brachydanio rerio</name>
    <dbReference type="NCBI Taxonomy" id="7955"/>
    <lineage>
        <taxon>Eukaryota</taxon>
        <taxon>Metazoa</taxon>
        <taxon>Chordata</taxon>
        <taxon>Craniata</taxon>
        <taxon>Vertebrata</taxon>
        <taxon>Euteleostomi</taxon>
        <taxon>Actinopterygii</taxon>
        <taxon>Neopterygii</taxon>
        <taxon>Teleostei</taxon>
        <taxon>Ostariophysi</taxon>
        <taxon>Cypriniformes</taxon>
        <taxon>Danionidae</taxon>
        <taxon>Danioninae</taxon>
        <taxon>Danio</taxon>
    </lineage>
</organism>
<dbReference type="PANTHER" id="PTHR36649:SF28">
    <property type="entry name" value="UBIQUITIN-LIKE DOMAIN-CONTAINING PROTEIN"/>
    <property type="match status" value="1"/>
</dbReference>
<evidence type="ECO:0000313" key="1">
    <source>
        <dbReference type="Proteomes" id="UP000000437"/>
    </source>
</evidence>
<evidence type="ECO:0000313" key="2">
    <source>
        <dbReference type="RefSeq" id="XP_068077914.1"/>
    </source>
</evidence>
<dbReference type="PANTHER" id="PTHR36649">
    <property type="entry name" value="UBIQUITIN-LIKE DOMAIN-CONTAINING PROTEIN"/>
    <property type="match status" value="1"/>
</dbReference>